<dbReference type="InterPro" id="IPR001509">
    <property type="entry name" value="Epimerase_deHydtase"/>
</dbReference>
<dbReference type="Gene3D" id="3.40.50.720">
    <property type="entry name" value="NAD(P)-binding Rossmann-like Domain"/>
    <property type="match status" value="1"/>
</dbReference>
<evidence type="ECO:0000313" key="2">
    <source>
        <dbReference type="EMBL" id="OGN06540.1"/>
    </source>
</evidence>
<dbReference type="SUPFAM" id="SSF51735">
    <property type="entry name" value="NAD(P)-binding Rossmann-fold domains"/>
    <property type="match status" value="1"/>
</dbReference>
<name>A0A1F8F1S2_9BACT</name>
<evidence type="ECO:0000313" key="3">
    <source>
        <dbReference type="Proteomes" id="UP000178023"/>
    </source>
</evidence>
<dbReference type="PANTHER" id="PTHR43245:SF52">
    <property type="entry name" value="NAD-DEPENDENT EPIMERASE_DEHYDRATASE"/>
    <property type="match status" value="1"/>
</dbReference>
<dbReference type="InterPro" id="IPR050177">
    <property type="entry name" value="Lipid_A_modif_metabolic_enz"/>
</dbReference>
<feature type="domain" description="NAD-dependent epimerase/dehydratase" evidence="1">
    <location>
        <begin position="3"/>
        <end position="193"/>
    </location>
</feature>
<dbReference type="EMBL" id="MGJL01000038">
    <property type="protein sequence ID" value="OGN06540.1"/>
    <property type="molecule type" value="Genomic_DNA"/>
</dbReference>
<dbReference type="PANTHER" id="PTHR43245">
    <property type="entry name" value="BIFUNCTIONAL POLYMYXIN RESISTANCE PROTEIN ARNA"/>
    <property type="match status" value="1"/>
</dbReference>
<comment type="caution">
    <text evidence="2">The sequence shown here is derived from an EMBL/GenBank/DDBJ whole genome shotgun (WGS) entry which is preliminary data.</text>
</comment>
<dbReference type="Proteomes" id="UP000178023">
    <property type="component" value="Unassembled WGS sequence"/>
</dbReference>
<dbReference type="AlphaFoldDB" id="A0A1F8F1S2"/>
<dbReference type="Pfam" id="PF01370">
    <property type="entry name" value="Epimerase"/>
    <property type="match status" value="1"/>
</dbReference>
<proteinExistence type="predicted"/>
<gene>
    <name evidence="2" type="ORF">A2750_03545</name>
</gene>
<accession>A0A1F8F1S2</accession>
<protein>
    <recommendedName>
        <fullName evidence="1">NAD-dependent epimerase/dehydratase domain-containing protein</fullName>
    </recommendedName>
</protein>
<reference evidence="2 3" key="1">
    <citation type="journal article" date="2016" name="Nat. Commun.">
        <title>Thousands of microbial genomes shed light on interconnected biogeochemical processes in an aquifer system.</title>
        <authorList>
            <person name="Anantharaman K."/>
            <person name="Brown C.T."/>
            <person name="Hug L.A."/>
            <person name="Sharon I."/>
            <person name="Castelle C.J."/>
            <person name="Probst A.J."/>
            <person name="Thomas B.C."/>
            <person name="Singh A."/>
            <person name="Wilkins M.J."/>
            <person name="Karaoz U."/>
            <person name="Brodie E.L."/>
            <person name="Williams K.H."/>
            <person name="Hubbard S.S."/>
            <person name="Banfield J.F."/>
        </authorList>
    </citation>
    <scope>NUCLEOTIDE SEQUENCE [LARGE SCALE GENOMIC DNA]</scope>
</reference>
<dbReference type="InterPro" id="IPR036291">
    <property type="entry name" value="NAD(P)-bd_dom_sf"/>
</dbReference>
<sequence>MTVIVTGSEGYLMRQLIARLDDAPEVQKIIGIDIREKSEINLPKYQYVHADVTERHISYVVREWVPASDFLTVVHAAWTFNPTHDIARQDTVDIGGTINVSEMAVDLNASNFIYLGSTTAYAPLADNPAEPPFLWEDDYERNKNRRQSTAYRYARNKAIADGYMQRFKERHPKMNVFWVRGAIVLGENTRNIVTYVAESPFTFGKFMFRVRGCDPPMQFLSEFDMAAILYRACINPEKWQGPVNAAGFGTVKYSEVIRALGRKPIVLPAWLLYPLAELLWRLRILKFPASLIDLIRYPWVGNTHKLRHLYHTRYSSRDALEQFAQAVRQKKR</sequence>
<organism evidence="2 3">
    <name type="scientific">Candidatus Yanofskybacteria bacterium RIFCSPHIGHO2_01_FULL_45_42</name>
    <dbReference type="NCBI Taxonomy" id="1802671"/>
    <lineage>
        <taxon>Bacteria</taxon>
        <taxon>Candidatus Yanofskyibacteriota</taxon>
    </lineage>
</organism>
<evidence type="ECO:0000259" key="1">
    <source>
        <dbReference type="Pfam" id="PF01370"/>
    </source>
</evidence>